<proteinExistence type="predicted"/>
<protein>
    <submittedName>
        <fullName evidence="2">MarR family transcriptional regulator</fullName>
    </submittedName>
</protein>
<reference evidence="2 3" key="1">
    <citation type="submission" date="2024-06" db="EMBL/GenBank/DDBJ databases">
        <title>The Natural Products Discovery Center: Release of the First 8490 Sequenced Strains for Exploring Actinobacteria Biosynthetic Diversity.</title>
        <authorList>
            <person name="Kalkreuter E."/>
            <person name="Kautsar S.A."/>
            <person name="Yang D."/>
            <person name="Bader C.D."/>
            <person name="Teijaro C.N."/>
            <person name="Fluegel L."/>
            <person name="Davis C.M."/>
            <person name="Simpson J.R."/>
            <person name="Lauterbach L."/>
            <person name="Steele A.D."/>
            <person name="Gui C."/>
            <person name="Meng S."/>
            <person name="Li G."/>
            <person name="Viehrig K."/>
            <person name="Ye F."/>
            <person name="Su P."/>
            <person name="Kiefer A.F."/>
            <person name="Nichols A."/>
            <person name="Cepeda A.J."/>
            <person name="Yan W."/>
            <person name="Fan B."/>
            <person name="Jiang Y."/>
            <person name="Adhikari A."/>
            <person name="Zheng C.-J."/>
            <person name="Schuster L."/>
            <person name="Cowan T.M."/>
            <person name="Smanski M.J."/>
            <person name="Chevrette M.G."/>
            <person name="De Carvalho L.P.S."/>
            <person name="Shen B."/>
        </authorList>
    </citation>
    <scope>NUCLEOTIDE SEQUENCE [LARGE SCALE GENOMIC DNA]</scope>
    <source>
        <strain evidence="2 3">NPDC000234</strain>
    </source>
</reference>
<feature type="domain" description="HTH marR-type" evidence="1">
    <location>
        <begin position="13"/>
        <end position="149"/>
    </location>
</feature>
<evidence type="ECO:0000259" key="1">
    <source>
        <dbReference type="PROSITE" id="PS50995"/>
    </source>
</evidence>
<dbReference type="InterPro" id="IPR036390">
    <property type="entry name" value="WH_DNA-bd_sf"/>
</dbReference>
<gene>
    <name evidence="2" type="ORF">ABT404_33060</name>
</gene>
<dbReference type="EMBL" id="JBEPEK010000313">
    <property type="protein sequence ID" value="MER7184242.1"/>
    <property type="molecule type" value="Genomic_DNA"/>
</dbReference>
<dbReference type="SMART" id="SM00347">
    <property type="entry name" value="HTH_MARR"/>
    <property type="match status" value="1"/>
</dbReference>
<accession>A0ABV1X5E3</accession>
<organism evidence="2 3">
    <name type="scientific">Streptomyces hyaluromycini</name>
    <dbReference type="NCBI Taxonomy" id="1377993"/>
    <lineage>
        <taxon>Bacteria</taxon>
        <taxon>Bacillati</taxon>
        <taxon>Actinomycetota</taxon>
        <taxon>Actinomycetes</taxon>
        <taxon>Kitasatosporales</taxon>
        <taxon>Streptomycetaceae</taxon>
        <taxon>Streptomyces</taxon>
    </lineage>
</organism>
<dbReference type="RefSeq" id="WP_350786208.1">
    <property type="nucleotide sequence ID" value="NZ_JBEPEK010000313.1"/>
</dbReference>
<name>A0ABV1X5E3_9ACTN</name>
<dbReference type="SUPFAM" id="SSF46785">
    <property type="entry name" value="Winged helix' DNA-binding domain"/>
    <property type="match status" value="1"/>
</dbReference>
<dbReference type="InterPro" id="IPR039422">
    <property type="entry name" value="MarR/SlyA-like"/>
</dbReference>
<keyword evidence="3" id="KW-1185">Reference proteome</keyword>
<dbReference type="PANTHER" id="PTHR33164:SF99">
    <property type="entry name" value="MARR FAMILY REGULATORY PROTEIN"/>
    <property type="match status" value="1"/>
</dbReference>
<dbReference type="InterPro" id="IPR036388">
    <property type="entry name" value="WH-like_DNA-bd_sf"/>
</dbReference>
<dbReference type="Gene3D" id="1.10.10.10">
    <property type="entry name" value="Winged helix-like DNA-binding domain superfamily/Winged helix DNA-binding domain"/>
    <property type="match status" value="1"/>
</dbReference>
<sequence length="159" mass="17772">METPEPRWLTDDETQCWLVLAGVLVRLPAELDAQLQRDAGISHFEYRVLAGLSEAPGRNLRMSELAMFANGSLSRLSHVAKRLEDRGWLRREPDPDNVRFTVATLTDAGWEKVVDSAPGHVAAVRRMVLDPLTRSQVRQLHEIGRRILAATDDAGRPLG</sequence>
<dbReference type="Pfam" id="PF01047">
    <property type="entry name" value="MarR"/>
    <property type="match status" value="1"/>
</dbReference>
<evidence type="ECO:0000313" key="3">
    <source>
        <dbReference type="Proteomes" id="UP001474181"/>
    </source>
</evidence>
<dbReference type="PROSITE" id="PS50995">
    <property type="entry name" value="HTH_MARR_2"/>
    <property type="match status" value="1"/>
</dbReference>
<dbReference type="Proteomes" id="UP001474181">
    <property type="component" value="Unassembled WGS sequence"/>
</dbReference>
<dbReference type="InterPro" id="IPR000835">
    <property type="entry name" value="HTH_MarR-typ"/>
</dbReference>
<dbReference type="PANTHER" id="PTHR33164">
    <property type="entry name" value="TRANSCRIPTIONAL REGULATOR, MARR FAMILY"/>
    <property type="match status" value="1"/>
</dbReference>
<comment type="caution">
    <text evidence="2">The sequence shown here is derived from an EMBL/GenBank/DDBJ whole genome shotgun (WGS) entry which is preliminary data.</text>
</comment>
<evidence type="ECO:0000313" key="2">
    <source>
        <dbReference type="EMBL" id="MER7184242.1"/>
    </source>
</evidence>